<comment type="caution">
    <text evidence="2">The sequence shown here is derived from an EMBL/GenBank/DDBJ whole genome shotgun (WGS) entry which is preliminary data.</text>
</comment>
<protein>
    <submittedName>
        <fullName evidence="2">Uncharacterized protein</fullName>
    </submittedName>
</protein>
<accession>A0A2T0A2Z3</accession>
<feature type="compositionally biased region" description="Low complexity" evidence="1">
    <location>
        <begin position="80"/>
        <end position="95"/>
    </location>
</feature>
<evidence type="ECO:0000256" key="1">
    <source>
        <dbReference type="SAM" id="MobiDB-lite"/>
    </source>
</evidence>
<evidence type="ECO:0000313" key="2">
    <source>
        <dbReference type="EMBL" id="PRQ72388.1"/>
    </source>
</evidence>
<feature type="region of interest" description="Disordered" evidence="1">
    <location>
        <begin position="16"/>
        <end position="148"/>
    </location>
</feature>
<feature type="region of interest" description="Disordered" evidence="1">
    <location>
        <begin position="250"/>
        <end position="290"/>
    </location>
</feature>
<feature type="compositionally biased region" description="Low complexity" evidence="1">
    <location>
        <begin position="121"/>
        <end position="137"/>
    </location>
</feature>
<feature type="compositionally biased region" description="Low complexity" evidence="1">
    <location>
        <begin position="28"/>
        <end position="41"/>
    </location>
</feature>
<reference evidence="2 3" key="1">
    <citation type="journal article" date="2018" name="Elife">
        <title>Functional genomics of lipid metabolism in the oleaginous yeast Rhodosporidium toruloides.</title>
        <authorList>
            <person name="Coradetti S.T."/>
            <person name="Pinel D."/>
            <person name="Geiselman G."/>
            <person name="Ito M."/>
            <person name="Mondo S."/>
            <person name="Reilly M.C."/>
            <person name="Cheng Y.F."/>
            <person name="Bauer S."/>
            <person name="Grigoriev I."/>
            <person name="Gladden J.M."/>
            <person name="Simmons B.A."/>
            <person name="Brem R."/>
            <person name="Arkin A.P."/>
            <person name="Skerker J.M."/>
        </authorList>
    </citation>
    <scope>NUCLEOTIDE SEQUENCE [LARGE SCALE GENOMIC DNA]</scope>
    <source>
        <strain evidence="2 3">NBRC 0880</strain>
    </source>
</reference>
<name>A0A2T0A2Z3_RHOTO</name>
<feature type="compositionally biased region" description="Pro residues" evidence="1">
    <location>
        <begin position="109"/>
        <end position="120"/>
    </location>
</feature>
<proteinExistence type="predicted"/>
<dbReference type="Proteomes" id="UP000239560">
    <property type="component" value="Unassembled WGS sequence"/>
</dbReference>
<sequence length="290" mass="29864">MRTGISSTTASWALRTSITMADTPTIDPAPSNPAEPASSSSTVAQPPPPGEAVTEGGGQGGVAAGQVEGDATESTEQTGETAEPAAPLDAATTASPLPPPPSHSGSATPAPPIVVEPVPAPSASTPQPPAASATQSPSPEPDKFSVPYSDAYRAAQSASRWNGLLSWARGIRLESSPGGAERGWDFATGMCVRSCPPLSPSLRVAAAHLADVARYHVPRNSPSYTAGVERTPMSVPSLLFLPPDSLFLPQRPLPSPTASLPSPSLSPSPTQPRRFVRRRRDGFGGWKRVS</sequence>
<dbReference type="OrthoDB" id="2530395at2759"/>
<evidence type="ECO:0000313" key="3">
    <source>
        <dbReference type="Proteomes" id="UP000239560"/>
    </source>
</evidence>
<organism evidence="2 3">
    <name type="scientific">Rhodotorula toruloides</name>
    <name type="common">Yeast</name>
    <name type="synonym">Rhodosporidium toruloides</name>
    <dbReference type="NCBI Taxonomy" id="5286"/>
    <lineage>
        <taxon>Eukaryota</taxon>
        <taxon>Fungi</taxon>
        <taxon>Dikarya</taxon>
        <taxon>Basidiomycota</taxon>
        <taxon>Pucciniomycotina</taxon>
        <taxon>Microbotryomycetes</taxon>
        <taxon>Sporidiobolales</taxon>
        <taxon>Sporidiobolaceae</taxon>
        <taxon>Rhodotorula</taxon>
    </lineage>
</organism>
<gene>
    <name evidence="2" type="ORF">AAT19DRAFT_16312</name>
</gene>
<dbReference type="AlphaFoldDB" id="A0A2T0A2Z3"/>
<dbReference type="EMBL" id="LCTV02000009">
    <property type="protein sequence ID" value="PRQ72388.1"/>
    <property type="molecule type" value="Genomic_DNA"/>
</dbReference>